<reference evidence="2" key="1">
    <citation type="journal article" date="2019" name="Int. J. Syst. Evol. Microbiol.">
        <title>The Global Catalogue of Microorganisms (GCM) 10K type strain sequencing project: providing services to taxonomists for standard genome sequencing and annotation.</title>
        <authorList>
            <consortium name="The Broad Institute Genomics Platform"/>
            <consortium name="The Broad Institute Genome Sequencing Center for Infectious Disease"/>
            <person name="Wu L."/>
            <person name="Ma J."/>
        </authorList>
    </citation>
    <scope>NUCLEOTIDE SEQUENCE [LARGE SCALE GENOMIC DNA]</scope>
    <source>
        <strain evidence="2">CCUG 61485</strain>
    </source>
</reference>
<dbReference type="RefSeq" id="WP_377179349.1">
    <property type="nucleotide sequence ID" value="NZ_JBHTMY010000003.1"/>
</dbReference>
<dbReference type="Proteomes" id="UP001597201">
    <property type="component" value="Unassembled WGS sequence"/>
</dbReference>
<accession>A0ABW3Y6C3</accession>
<dbReference type="PROSITE" id="PS51257">
    <property type="entry name" value="PROKAR_LIPOPROTEIN"/>
    <property type="match status" value="1"/>
</dbReference>
<dbReference type="EMBL" id="JBHTMY010000003">
    <property type="protein sequence ID" value="MFD1316405.1"/>
    <property type="molecule type" value="Genomic_DNA"/>
</dbReference>
<gene>
    <name evidence="1" type="ORF">ACFQ39_12320</name>
</gene>
<keyword evidence="2" id="KW-1185">Reference proteome</keyword>
<comment type="caution">
    <text evidence="1">The sequence shown here is derived from an EMBL/GenBank/DDBJ whole genome shotgun (WGS) entry which is preliminary data.</text>
</comment>
<protein>
    <submittedName>
        <fullName evidence="1">Uncharacterized protein</fullName>
    </submittedName>
</protein>
<evidence type="ECO:0000313" key="2">
    <source>
        <dbReference type="Proteomes" id="UP001597201"/>
    </source>
</evidence>
<name>A0ABW3Y6C3_9FLAO</name>
<evidence type="ECO:0000313" key="1">
    <source>
        <dbReference type="EMBL" id="MFD1316405.1"/>
    </source>
</evidence>
<organism evidence="1 2">
    <name type="scientific">Namhaeicola litoreus</name>
    <dbReference type="NCBI Taxonomy" id="1052145"/>
    <lineage>
        <taxon>Bacteria</taxon>
        <taxon>Pseudomonadati</taxon>
        <taxon>Bacteroidota</taxon>
        <taxon>Flavobacteriia</taxon>
        <taxon>Flavobacteriales</taxon>
        <taxon>Flavobacteriaceae</taxon>
        <taxon>Namhaeicola</taxon>
    </lineage>
</organism>
<proteinExistence type="predicted"/>
<sequence length="256" mass="28754">MKRLFFKGRFIFSIAWLLFYAAFLSLTSCNDSSNDEMEVIQEIEEEEAGNICLSGKLYNEKDGIIRVDIENTSVTDNGWKTENTLSGFEGEGYLVWSGNDNFNTPGVGVIKFSVQINNPGTYQFVWSSRITQGTNNTEHNDSWLRIPDAADFYGEKAGTGELVYPKGSGKTPNPEGSSSNGWFKVYMNNLSEWFWRSNTNDNDPYNIFAKFDTAGVYDIEISGRSKFHAIDQFVLFKTDKSLSVAQNSALSEIGCK</sequence>